<reference evidence="2 3" key="1">
    <citation type="submission" date="2024-02" db="EMBL/GenBank/DDBJ databases">
        <authorList>
            <person name="Daric V."/>
            <person name="Darras S."/>
        </authorList>
    </citation>
    <scope>NUCLEOTIDE SEQUENCE [LARGE SCALE GENOMIC DNA]</scope>
</reference>
<feature type="compositionally biased region" description="Polar residues" evidence="1">
    <location>
        <begin position="161"/>
        <end position="174"/>
    </location>
</feature>
<accession>A0ABP0F7Z7</accession>
<evidence type="ECO:0008006" key="4">
    <source>
        <dbReference type="Google" id="ProtNLM"/>
    </source>
</evidence>
<protein>
    <recommendedName>
        <fullName evidence="4">CCHC-type domain-containing protein</fullName>
    </recommendedName>
</protein>
<name>A0ABP0F7Z7_CLALP</name>
<feature type="region of interest" description="Disordered" evidence="1">
    <location>
        <begin position="148"/>
        <end position="174"/>
    </location>
</feature>
<dbReference type="Proteomes" id="UP001642483">
    <property type="component" value="Unassembled WGS sequence"/>
</dbReference>
<proteinExistence type="predicted"/>
<keyword evidence="3" id="KW-1185">Reference proteome</keyword>
<sequence>MHVSSVVAQGDAYTNLTIGRVPIDFPHACIEEALKGVGLILLEAQGSDRIKGLKDGRRIFKVMKKDLMKAKPSSFMCFGHIYKLIAECVGQKKTCHCCTESGHLVKDCRYKSRKPEVVNESWEKISGNRCSTSRVTFRQLIRHEEPEPSKEIFPDLPISTDAMNKSPFNTQEWK</sequence>
<gene>
    <name evidence="2" type="ORF">CVLEPA_LOCUS4029</name>
</gene>
<evidence type="ECO:0000313" key="3">
    <source>
        <dbReference type="Proteomes" id="UP001642483"/>
    </source>
</evidence>
<organism evidence="2 3">
    <name type="scientific">Clavelina lepadiformis</name>
    <name type="common">Light-bulb sea squirt</name>
    <name type="synonym">Ascidia lepadiformis</name>
    <dbReference type="NCBI Taxonomy" id="159417"/>
    <lineage>
        <taxon>Eukaryota</taxon>
        <taxon>Metazoa</taxon>
        <taxon>Chordata</taxon>
        <taxon>Tunicata</taxon>
        <taxon>Ascidiacea</taxon>
        <taxon>Aplousobranchia</taxon>
        <taxon>Clavelinidae</taxon>
        <taxon>Clavelina</taxon>
    </lineage>
</organism>
<comment type="caution">
    <text evidence="2">The sequence shown here is derived from an EMBL/GenBank/DDBJ whole genome shotgun (WGS) entry which is preliminary data.</text>
</comment>
<evidence type="ECO:0000256" key="1">
    <source>
        <dbReference type="SAM" id="MobiDB-lite"/>
    </source>
</evidence>
<dbReference type="EMBL" id="CAWYQH010000013">
    <property type="protein sequence ID" value="CAK8674317.1"/>
    <property type="molecule type" value="Genomic_DNA"/>
</dbReference>
<evidence type="ECO:0000313" key="2">
    <source>
        <dbReference type="EMBL" id="CAK8674317.1"/>
    </source>
</evidence>